<feature type="domain" description="Activator of Hsp90 ATPase homologue 1/2-like C-terminal" evidence="2">
    <location>
        <begin position="16"/>
        <end position="152"/>
    </location>
</feature>
<evidence type="ECO:0000313" key="4">
    <source>
        <dbReference type="Proteomes" id="UP001371224"/>
    </source>
</evidence>
<dbReference type="InterPro" id="IPR023393">
    <property type="entry name" value="START-like_dom_sf"/>
</dbReference>
<gene>
    <name evidence="3" type="ORF">WDU99_10265</name>
</gene>
<evidence type="ECO:0000256" key="1">
    <source>
        <dbReference type="ARBA" id="ARBA00006817"/>
    </source>
</evidence>
<proteinExistence type="inferred from homology"/>
<evidence type="ECO:0000259" key="2">
    <source>
        <dbReference type="Pfam" id="PF08327"/>
    </source>
</evidence>
<dbReference type="InterPro" id="IPR013538">
    <property type="entry name" value="ASHA1/2-like_C"/>
</dbReference>
<dbReference type="Pfam" id="PF08327">
    <property type="entry name" value="AHSA1"/>
    <property type="match status" value="1"/>
</dbReference>
<dbReference type="Proteomes" id="UP001371224">
    <property type="component" value="Unassembled WGS sequence"/>
</dbReference>
<sequence>MTRTDEESRDISAATHDVFAALLDPRLLERWLPPHGMTGRVEWLDARAGGTYRMVLAYADADANPGKTGDGSDLVEGRFVEIVDGVRVVQQIEFPSDDPSFSGLMTMSWLVEPTASGTRATFRAENVPAGISAADHRDGLRSSLHNLAMLVEPHS</sequence>
<protein>
    <submittedName>
        <fullName evidence="3">SRPBCC domain-containing protein</fullName>
    </submittedName>
</protein>
<dbReference type="RefSeq" id="WP_337332357.1">
    <property type="nucleotide sequence ID" value="NZ_JBBDGM010000007.1"/>
</dbReference>
<evidence type="ECO:0000313" key="3">
    <source>
        <dbReference type="EMBL" id="MEJ1088700.1"/>
    </source>
</evidence>
<keyword evidence="4" id="KW-1185">Reference proteome</keyword>
<reference evidence="3 4" key="1">
    <citation type="submission" date="2024-02" db="EMBL/GenBank/DDBJ databases">
        <authorList>
            <person name="Saticioglu I.B."/>
        </authorList>
    </citation>
    <scope>NUCLEOTIDE SEQUENCE [LARGE SCALE GENOMIC DNA]</scope>
    <source>
        <strain evidence="3 4">Mu-80</strain>
    </source>
</reference>
<organism evidence="3 4">
    <name type="scientific">Microbacterium bandirmense</name>
    <dbReference type="NCBI Taxonomy" id="3122050"/>
    <lineage>
        <taxon>Bacteria</taxon>
        <taxon>Bacillati</taxon>
        <taxon>Actinomycetota</taxon>
        <taxon>Actinomycetes</taxon>
        <taxon>Micrococcales</taxon>
        <taxon>Microbacteriaceae</taxon>
        <taxon>Microbacterium</taxon>
    </lineage>
</organism>
<name>A0ABU8LBH7_9MICO</name>
<dbReference type="SUPFAM" id="SSF55961">
    <property type="entry name" value="Bet v1-like"/>
    <property type="match status" value="1"/>
</dbReference>
<comment type="similarity">
    <text evidence="1">Belongs to the AHA1 family.</text>
</comment>
<dbReference type="EMBL" id="JBBDGM010000007">
    <property type="protein sequence ID" value="MEJ1088700.1"/>
    <property type="molecule type" value="Genomic_DNA"/>
</dbReference>
<comment type="caution">
    <text evidence="3">The sequence shown here is derived from an EMBL/GenBank/DDBJ whole genome shotgun (WGS) entry which is preliminary data.</text>
</comment>
<dbReference type="Gene3D" id="3.30.530.20">
    <property type="match status" value="1"/>
</dbReference>
<accession>A0ABU8LBH7</accession>